<dbReference type="Pfam" id="PF13245">
    <property type="entry name" value="AAA_19"/>
    <property type="match status" value="1"/>
</dbReference>
<evidence type="ECO:0000313" key="13">
    <source>
        <dbReference type="EMBL" id="SEO09612.1"/>
    </source>
</evidence>
<dbReference type="SUPFAM" id="SSF52540">
    <property type="entry name" value="P-loop containing nucleoside triphosphate hydrolases"/>
    <property type="match status" value="1"/>
</dbReference>
<dbReference type="GO" id="GO:0005524">
    <property type="term" value="F:ATP binding"/>
    <property type="evidence" value="ECO:0007669"/>
    <property type="project" value="UniProtKB-UniRule"/>
</dbReference>
<evidence type="ECO:0000256" key="7">
    <source>
        <dbReference type="ARBA" id="ARBA00034808"/>
    </source>
</evidence>
<evidence type="ECO:0000256" key="1">
    <source>
        <dbReference type="ARBA" id="ARBA00022741"/>
    </source>
</evidence>
<name>A0A1H8LWU2_9SPHI</name>
<dbReference type="PROSITE" id="PS51198">
    <property type="entry name" value="UVRD_HELICASE_ATP_BIND"/>
    <property type="match status" value="1"/>
</dbReference>
<dbReference type="AlphaFoldDB" id="A0A1H8LWU2"/>
<dbReference type="PANTHER" id="PTHR11070:SF2">
    <property type="entry name" value="ATP-DEPENDENT DNA HELICASE SRS2"/>
    <property type="match status" value="1"/>
</dbReference>
<evidence type="ECO:0000256" key="11">
    <source>
        <dbReference type="SAM" id="Phobius"/>
    </source>
</evidence>
<dbReference type="GO" id="GO:0003677">
    <property type="term" value="F:DNA binding"/>
    <property type="evidence" value="ECO:0007669"/>
    <property type="project" value="InterPro"/>
</dbReference>
<reference evidence="14" key="1">
    <citation type="submission" date="2016-10" db="EMBL/GenBank/DDBJ databases">
        <authorList>
            <person name="Varghese N."/>
            <person name="Submissions S."/>
        </authorList>
    </citation>
    <scope>NUCLEOTIDE SEQUENCE [LARGE SCALE GENOMIC DNA]</scope>
    <source>
        <strain evidence="14">Gh-48</strain>
    </source>
</reference>
<proteinExistence type="predicted"/>
<dbReference type="GO" id="GO:0005829">
    <property type="term" value="C:cytosol"/>
    <property type="evidence" value="ECO:0007669"/>
    <property type="project" value="TreeGrafter"/>
</dbReference>
<evidence type="ECO:0000256" key="5">
    <source>
        <dbReference type="ARBA" id="ARBA00023235"/>
    </source>
</evidence>
<evidence type="ECO:0000313" key="14">
    <source>
        <dbReference type="Proteomes" id="UP000198942"/>
    </source>
</evidence>
<dbReference type="Pfam" id="PF13361">
    <property type="entry name" value="UvrD_C"/>
    <property type="match status" value="1"/>
</dbReference>
<dbReference type="InterPro" id="IPR014016">
    <property type="entry name" value="UvrD-like_ATP-bd"/>
</dbReference>
<dbReference type="Proteomes" id="UP000198942">
    <property type="component" value="Unassembled WGS sequence"/>
</dbReference>
<keyword evidence="5" id="KW-0413">Isomerase</keyword>
<comment type="catalytic activity">
    <reaction evidence="9">
        <text>ATP + H2O = ADP + phosphate + H(+)</text>
        <dbReference type="Rhea" id="RHEA:13065"/>
        <dbReference type="ChEBI" id="CHEBI:15377"/>
        <dbReference type="ChEBI" id="CHEBI:15378"/>
        <dbReference type="ChEBI" id="CHEBI:30616"/>
        <dbReference type="ChEBI" id="CHEBI:43474"/>
        <dbReference type="ChEBI" id="CHEBI:456216"/>
        <dbReference type="EC" id="5.6.2.4"/>
    </reaction>
</comment>
<dbReference type="GO" id="GO:0016887">
    <property type="term" value="F:ATP hydrolysis activity"/>
    <property type="evidence" value="ECO:0007669"/>
    <property type="project" value="RHEA"/>
</dbReference>
<evidence type="ECO:0000256" key="9">
    <source>
        <dbReference type="ARBA" id="ARBA00048988"/>
    </source>
</evidence>
<keyword evidence="4 10" id="KW-0067">ATP-binding</keyword>
<keyword evidence="1 10" id="KW-0547">Nucleotide-binding</keyword>
<keyword evidence="14" id="KW-1185">Reference proteome</keyword>
<evidence type="ECO:0000256" key="6">
    <source>
        <dbReference type="ARBA" id="ARBA00034617"/>
    </source>
</evidence>
<dbReference type="InterPro" id="IPR027417">
    <property type="entry name" value="P-loop_NTPase"/>
</dbReference>
<dbReference type="EC" id="5.6.2.4" evidence="7"/>
<dbReference type="Gene3D" id="3.40.50.300">
    <property type="entry name" value="P-loop containing nucleotide triphosphate hydrolases"/>
    <property type="match status" value="2"/>
</dbReference>
<dbReference type="OrthoDB" id="1100019at2"/>
<dbReference type="InterPro" id="IPR014017">
    <property type="entry name" value="DNA_helicase_UvrD-like_C"/>
</dbReference>
<feature type="transmembrane region" description="Helical" evidence="11">
    <location>
        <begin position="144"/>
        <end position="163"/>
    </location>
</feature>
<dbReference type="EMBL" id="FOCL01000005">
    <property type="protein sequence ID" value="SEO09612.1"/>
    <property type="molecule type" value="Genomic_DNA"/>
</dbReference>
<keyword evidence="2 10" id="KW-0378">Hydrolase</keyword>
<accession>A0A1H8LWU2</accession>
<keyword evidence="11" id="KW-0812">Transmembrane</keyword>
<dbReference type="GO" id="GO:0000725">
    <property type="term" value="P:recombinational repair"/>
    <property type="evidence" value="ECO:0007669"/>
    <property type="project" value="TreeGrafter"/>
</dbReference>
<gene>
    <name evidence="13" type="ORF">SAMN05192574_105286</name>
</gene>
<evidence type="ECO:0000256" key="4">
    <source>
        <dbReference type="ARBA" id="ARBA00022840"/>
    </source>
</evidence>
<dbReference type="RefSeq" id="WP_091212134.1">
    <property type="nucleotide sequence ID" value="NZ_FOCL01000005.1"/>
</dbReference>
<evidence type="ECO:0000256" key="3">
    <source>
        <dbReference type="ARBA" id="ARBA00022806"/>
    </source>
</evidence>
<keyword evidence="3 10" id="KW-0347">Helicase</keyword>
<dbReference type="PANTHER" id="PTHR11070">
    <property type="entry name" value="UVRD / RECB / PCRA DNA HELICASE FAMILY MEMBER"/>
    <property type="match status" value="1"/>
</dbReference>
<keyword evidence="11" id="KW-0472">Membrane</keyword>
<evidence type="ECO:0000256" key="2">
    <source>
        <dbReference type="ARBA" id="ARBA00022801"/>
    </source>
</evidence>
<organism evidence="13 14">
    <name type="scientific">Mucilaginibacter gossypiicola</name>
    <dbReference type="NCBI Taxonomy" id="551995"/>
    <lineage>
        <taxon>Bacteria</taxon>
        <taxon>Pseudomonadati</taxon>
        <taxon>Bacteroidota</taxon>
        <taxon>Sphingobacteriia</taxon>
        <taxon>Sphingobacteriales</taxon>
        <taxon>Sphingobacteriaceae</taxon>
        <taxon>Mucilaginibacter</taxon>
    </lineage>
</organism>
<dbReference type="STRING" id="551995.SAMN05192574_105286"/>
<feature type="binding site" evidence="10">
    <location>
        <begin position="22"/>
        <end position="29"/>
    </location>
    <ligand>
        <name>ATP</name>
        <dbReference type="ChEBI" id="CHEBI:30616"/>
    </ligand>
</feature>
<sequence>MKATDQQQKIINYESGSLVIIANPGSGKTYVISEKIKLILPRIMEFKGVIAISYTNKASNELKQRCFKDGLDPKGSFFGTIDKFYLREIILPFGKMLFGIPYNDISVIKLKDIDEERQEECLWIADLAGGETLSKTQIKILKKLFLGGILVLETISLLALYVFDHSIACRHYLKARYTHIFIDEYQDCGLEQHQIFLQIKNLGLTAIAVGDANQSIFQFSGKSSEFLIDLGKRKTEFKLFPLDFNHRCHPSIVNYSLLLLNSEAELLQSKEICVFEKQVVGKEDQIASWLNTAIPSISKQFAVAEMHKIAILVKNGRTGSIINQNLSLAHKYFENTPLDEDFTMWSGIFRDLLNLCFDRTLSRTSFVESFIDTNANRKTAIAVLQLIKELEVGLNIKSPAVDELIKQFIAIAIALHPAGTNKRSIELLRDILATPIMLDVYRPAQSTEVQIMTLHKSKGLEFDAVFHLDLCEWILPQKAINSGKTEFPDLTQDVNLHYVGITRAKKCCVLIHSTKRTNFKMEIKPGNPSEFLQFDALADKRTISPH</sequence>
<evidence type="ECO:0000256" key="10">
    <source>
        <dbReference type="PROSITE-ProRule" id="PRU00560"/>
    </source>
</evidence>
<protein>
    <recommendedName>
        <fullName evidence="7">DNA 3'-5' helicase</fullName>
        <ecNumber evidence="7">5.6.2.4</ecNumber>
    </recommendedName>
    <alternativeName>
        <fullName evidence="8">DNA 3'-5' helicase II</fullName>
    </alternativeName>
</protein>
<dbReference type="GO" id="GO:0043138">
    <property type="term" value="F:3'-5' DNA helicase activity"/>
    <property type="evidence" value="ECO:0007669"/>
    <property type="project" value="UniProtKB-EC"/>
</dbReference>
<feature type="domain" description="UvrD-like helicase ATP-binding" evidence="12">
    <location>
        <begin position="1"/>
        <end position="249"/>
    </location>
</feature>
<dbReference type="InterPro" id="IPR000212">
    <property type="entry name" value="DNA_helicase_UvrD/REP"/>
</dbReference>
<evidence type="ECO:0000259" key="12">
    <source>
        <dbReference type="PROSITE" id="PS51198"/>
    </source>
</evidence>
<keyword evidence="11" id="KW-1133">Transmembrane helix</keyword>
<comment type="catalytic activity">
    <reaction evidence="6">
        <text>Couples ATP hydrolysis with the unwinding of duplex DNA by translocating in the 3'-5' direction.</text>
        <dbReference type="EC" id="5.6.2.4"/>
    </reaction>
</comment>
<evidence type="ECO:0000256" key="8">
    <source>
        <dbReference type="ARBA" id="ARBA00034923"/>
    </source>
</evidence>